<evidence type="ECO:0000313" key="10">
    <source>
        <dbReference type="Proteomes" id="UP000001549"/>
    </source>
</evidence>
<accession>F8B1A2</accession>
<keyword evidence="5" id="KW-0378">Hydrolase</keyword>
<dbReference type="PANTHER" id="PTHR33653:SF1">
    <property type="entry name" value="RIBONUCLEASE VAPC2"/>
    <property type="match status" value="1"/>
</dbReference>
<sequence>MSERPERHSRGLLDTNVIVHLPRVDPGELPIETAISSITLAELTAGPHATDDPVERAVRIGRLQRVEAAYDPLPFDAEAARHYGPVYAAGLAANRTPRRRLADLLIACVAIANDLPLYTINPGDFTGLEHLLQVAPVTRP</sequence>
<dbReference type="STRING" id="656024.FsymDg_1377"/>
<dbReference type="SUPFAM" id="SSF88723">
    <property type="entry name" value="PIN domain-like"/>
    <property type="match status" value="1"/>
</dbReference>
<dbReference type="GO" id="GO:0046872">
    <property type="term" value="F:metal ion binding"/>
    <property type="evidence" value="ECO:0007669"/>
    <property type="project" value="UniProtKB-KW"/>
</dbReference>
<dbReference type="PANTHER" id="PTHR33653">
    <property type="entry name" value="RIBONUCLEASE VAPC2"/>
    <property type="match status" value="1"/>
</dbReference>
<dbReference type="KEGG" id="fsy:FsymDg_1377"/>
<evidence type="ECO:0000256" key="3">
    <source>
        <dbReference type="ARBA" id="ARBA00022722"/>
    </source>
</evidence>
<keyword evidence="4" id="KW-0479">Metal-binding</keyword>
<evidence type="ECO:0000256" key="4">
    <source>
        <dbReference type="ARBA" id="ARBA00022723"/>
    </source>
</evidence>
<organism evidence="9 10">
    <name type="scientific">Candidatus Protofrankia datiscae</name>
    <dbReference type="NCBI Taxonomy" id="2716812"/>
    <lineage>
        <taxon>Bacteria</taxon>
        <taxon>Bacillati</taxon>
        <taxon>Actinomycetota</taxon>
        <taxon>Actinomycetes</taxon>
        <taxon>Frankiales</taxon>
        <taxon>Frankiaceae</taxon>
        <taxon>Protofrankia</taxon>
    </lineage>
</organism>
<dbReference type="GO" id="GO:0016787">
    <property type="term" value="F:hydrolase activity"/>
    <property type="evidence" value="ECO:0007669"/>
    <property type="project" value="UniProtKB-KW"/>
</dbReference>
<keyword evidence="2" id="KW-1277">Toxin-antitoxin system</keyword>
<evidence type="ECO:0000256" key="6">
    <source>
        <dbReference type="ARBA" id="ARBA00022842"/>
    </source>
</evidence>
<dbReference type="RefSeq" id="WP_013872820.1">
    <property type="nucleotide sequence ID" value="NC_015656.1"/>
</dbReference>
<proteinExistence type="inferred from homology"/>
<gene>
    <name evidence="9" type="ordered locus">FsymDg_1377</name>
</gene>
<dbReference type="eggNOG" id="COG1487">
    <property type="taxonomic scope" value="Bacteria"/>
</dbReference>
<evidence type="ECO:0000256" key="7">
    <source>
        <dbReference type="ARBA" id="ARBA00038093"/>
    </source>
</evidence>
<evidence type="ECO:0000256" key="1">
    <source>
        <dbReference type="ARBA" id="ARBA00001946"/>
    </source>
</evidence>
<comment type="cofactor">
    <cofactor evidence="1">
        <name>Mg(2+)</name>
        <dbReference type="ChEBI" id="CHEBI:18420"/>
    </cofactor>
</comment>
<dbReference type="AlphaFoldDB" id="F8B1A2"/>
<name>F8B1A2_9ACTN</name>
<evidence type="ECO:0000256" key="2">
    <source>
        <dbReference type="ARBA" id="ARBA00022649"/>
    </source>
</evidence>
<protein>
    <submittedName>
        <fullName evidence="9">PilT protein domain protein</fullName>
    </submittedName>
</protein>
<dbReference type="HOGENOM" id="CLU_118482_6_1_11"/>
<dbReference type="InterPro" id="IPR029060">
    <property type="entry name" value="PIN-like_dom_sf"/>
</dbReference>
<dbReference type="Pfam" id="PF01850">
    <property type="entry name" value="PIN"/>
    <property type="match status" value="1"/>
</dbReference>
<dbReference type="GO" id="GO:0004518">
    <property type="term" value="F:nuclease activity"/>
    <property type="evidence" value="ECO:0007669"/>
    <property type="project" value="UniProtKB-KW"/>
</dbReference>
<keyword evidence="10" id="KW-1185">Reference proteome</keyword>
<evidence type="ECO:0000256" key="5">
    <source>
        <dbReference type="ARBA" id="ARBA00022801"/>
    </source>
</evidence>
<dbReference type="InterPro" id="IPR050556">
    <property type="entry name" value="Type_II_TA_system_RNase"/>
</dbReference>
<feature type="domain" description="PIN" evidence="8">
    <location>
        <begin position="12"/>
        <end position="117"/>
    </location>
</feature>
<keyword evidence="6" id="KW-0460">Magnesium</keyword>
<evidence type="ECO:0000259" key="8">
    <source>
        <dbReference type="Pfam" id="PF01850"/>
    </source>
</evidence>
<comment type="similarity">
    <text evidence="7">Belongs to the PINc/VapC protein family.</text>
</comment>
<dbReference type="CDD" id="cd18732">
    <property type="entry name" value="PIN_MtVapC4-C5_like"/>
    <property type="match status" value="1"/>
</dbReference>
<dbReference type="Gene3D" id="3.40.50.1010">
    <property type="entry name" value="5'-nuclease"/>
    <property type="match status" value="1"/>
</dbReference>
<dbReference type="InterPro" id="IPR002716">
    <property type="entry name" value="PIN_dom"/>
</dbReference>
<dbReference type="EMBL" id="CP002801">
    <property type="protein sequence ID" value="AEH08849.1"/>
    <property type="molecule type" value="Genomic_DNA"/>
</dbReference>
<reference evidence="9 10" key="1">
    <citation type="submission" date="2011-05" db="EMBL/GenBank/DDBJ databases">
        <title>Complete sequence of chromosome of Frankia symbiont of Datisca glomerata.</title>
        <authorList>
            <consortium name="US DOE Joint Genome Institute"/>
            <person name="Lucas S."/>
            <person name="Han J."/>
            <person name="Lapidus A."/>
            <person name="Cheng J.-F."/>
            <person name="Goodwin L."/>
            <person name="Pitluck S."/>
            <person name="Peters L."/>
            <person name="Mikhailova N."/>
            <person name="Chertkov O."/>
            <person name="Teshima H."/>
            <person name="Han C."/>
            <person name="Tapia R."/>
            <person name="Land M."/>
            <person name="Hauser L."/>
            <person name="Kyrpides N."/>
            <person name="Ivanova N."/>
            <person name="Pagani I."/>
            <person name="Berry A."/>
            <person name="Pawlowski K."/>
            <person name="Persson T."/>
            <person name="Vanden Heuvel B."/>
            <person name="Benson D."/>
            <person name="Woyke T."/>
        </authorList>
    </citation>
    <scope>NUCLEOTIDE SEQUENCE [LARGE SCALE GENOMIC DNA]</scope>
    <source>
        <strain evidence="10">4085684</strain>
    </source>
</reference>
<keyword evidence="3" id="KW-0540">Nuclease</keyword>
<dbReference type="Proteomes" id="UP000001549">
    <property type="component" value="Chromosome"/>
</dbReference>
<evidence type="ECO:0000313" key="9">
    <source>
        <dbReference type="EMBL" id="AEH08849.1"/>
    </source>
</evidence>